<feature type="binding site" evidence="7">
    <location>
        <position position="169"/>
    </location>
    <ligand>
        <name>beta-D-fructose 1,6-bisphosphate</name>
        <dbReference type="ChEBI" id="CHEBI:32966"/>
        <note>allosteric activator</note>
    </ligand>
</feature>
<dbReference type="SUPFAM" id="SSF56327">
    <property type="entry name" value="LDH C-terminal domain-like"/>
    <property type="match status" value="1"/>
</dbReference>
<feature type="active site" description="Proton acceptor" evidence="7">
    <location>
        <position position="176"/>
    </location>
</feature>
<dbReference type="RefSeq" id="WP_349139246.1">
    <property type="nucleotide sequence ID" value="NZ_JBBMFT010000001.1"/>
</dbReference>
<dbReference type="SUPFAM" id="SSF51735">
    <property type="entry name" value="NAD(P)-binding Rossmann-fold domains"/>
    <property type="match status" value="1"/>
</dbReference>
<comment type="catalytic activity">
    <reaction evidence="6 7">
        <text>(S)-lactate + NAD(+) = pyruvate + NADH + H(+)</text>
        <dbReference type="Rhea" id="RHEA:23444"/>
        <dbReference type="ChEBI" id="CHEBI:15361"/>
        <dbReference type="ChEBI" id="CHEBI:15378"/>
        <dbReference type="ChEBI" id="CHEBI:16651"/>
        <dbReference type="ChEBI" id="CHEBI:57540"/>
        <dbReference type="ChEBI" id="CHEBI:57945"/>
        <dbReference type="EC" id="1.1.1.27"/>
    </reaction>
</comment>
<feature type="binding site" evidence="7">
    <location>
        <begin position="80"/>
        <end position="81"/>
    </location>
    <ligand>
        <name>NAD(+)</name>
        <dbReference type="ChEBI" id="CHEBI:57540"/>
    </ligand>
</feature>
<dbReference type="InterPro" id="IPR022383">
    <property type="entry name" value="Lactate/malate_DH_C"/>
</dbReference>
<dbReference type="Gene3D" id="3.90.110.10">
    <property type="entry name" value="Lactate dehydrogenase/glycoside hydrolase, family 4, C-terminal"/>
    <property type="match status" value="1"/>
</dbReference>
<dbReference type="NCBIfam" id="TIGR01771">
    <property type="entry name" value="L-LDH-NAD"/>
    <property type="match status" value="1"/>
</dbReference>
<gene>
    <name evidence="7" type="primary">ldh</name>
    <name evidence="10" type="ORF">WMO45_03515</name>
</gene>
<dbReference type="InterPro" id="IPR011304">
    <property type="entry name" value="L-lactate_DH"/>
</dbReference>
<evidence type="ECO:0000256" key="5">
    <source>
        <dbReference type="ARBA" id="ARBA00023027"/>
    </source>
</evidence>
<evidence type="ECO:0000256" key="3">
    <source>
        <dbReference type="ARBA" id="ARBA00012967"/>
    </source>
</evidence>
<feature type="binding site" evidence="7">
    <location>
        <position position="66"/>
    </location>
    <ligand>
        <name>NAD(+)</name>
        <dbReference type="ChEBI" id="CHEBI:57540"/>
    </ligand>
</feature>
<dbReference type="EMBL" id="JBBMFT010000001">
    <property type="protein sequence ID" value="MEQ2455579.1"/>
    <property type="molecule type" value="Genomic_DNA"/>
</dbReference>
<feature type="binding site" evidence="7">
    <location>
        <position position="102"/>
    </location>
    <ligand>
        <name>NAD(+)</name>
        <dbReference type="ChEBI" id="CHEBI:57540"/>
    </ligand>
</feature>
<keyword evidence="7" id="KW-0963">Cytoplasm</keyword>
<feature type="binding site" evidence="7">
    <location>
        <position position="15"/>
    </location>
    <ligand>
        <name>NAD(+)</name>
        <dbReference type="ChEBI" id="CHEBI:57540"/>
    </ligand>
</feature>
<evidence type="ECO:0000256" key="1">
    <source>
        <dbReference type="ARBA" id="ARBA00004843"/>
    </source>
</evidence>
<dbReference type="PROSITE" id="PS00064">
    <property type="entry name" value="L_LDH"/>
    <property type="match status" value="1"/>
</dbReference>
<evidence type="ECO:0000256" key="2">
    <source>
        <dbReference type="ARBA" id="ARBA00006054"/>
    </source>
</evidence>
<comment type="activity regulation">
    <text evidence="7">Allosterically activated by fructose 1,6-bisphosphate (FBP).</text>
</comment>
<comment type="pathway">
    <text evidence="1 7">Fermentation; pyruvate fermentation to lactate; (S)-lactate from pyruvate: step 1/1.</text>
</comment>
<dbReference type="InterPro" id="IPR036291">
    <property type="entry name" value="NAD(P)-bd_dom_sf"/>
</dbReference>
<comment type="similarity">
    <text evidence="2 7">Belongs to the LDH/MDH superfamily. LDH family.</text>
</comment>
<feature type="binding site" evidence="7">
    <location>
        <position position="154"/>
    </location>
    <ligand>
        <name>beta-D-fructose 1,6-bisphosphate</name>
        <dbReference type="ChEBI" id="CHEBI:32966"/>
        <note>allosteric activator</note>
    </ligand>
</feature>
<dbReference type="Gene3D" id="3.40.50.720">
    <property type="entry name" value="NAD(P)-binding Rossmann-like Domain"/>
    <property type="match status" value="1"/>
</dbReference>
<keyword evidence="4 7" id="KW-0560">Oxidoreductase</keyword>
<organism evidence="10 11">
    <name type="scientific">Flavonifractor hominis</name>
    <dbReference type="NCBI Taxonomy" id="3133178"/>
    <lineage>
        <taxon>Bacteria</taxon>
        <taxon>Bacillati</taxon>
        <taxon>Bacillota</taxon>
        <taxon>Clostridia</taxon>
        <taxon>Eubacteriales</taxon>
        <taxon>Oscillospiraceae</taxon>
        <taxon>Flavonifractor</taxon>
    </lineage>
</organism>
<name>A0ABV1ELV8_9FIRM</name>
<dbReference type="HAMAP" id="MF_00488">
    <property type="entry name" value="Lactate_dehydrog"/>
    <property type="match status" value="1"/>
</dbReference>
<dbReference type="CDD" id="cd05292">
    <property type="entry name" value="LDH_2"/>
    <property type="match status" value="1"/>
</dbReference>
<comment type="caution">
    <text evidence="10">The sequence shown here is derived from an EMBL/GenBank/DDBJ whole genome shotgun (WGS) entry which is preliminary data.</text>
</comment>
<evidence type="ECO:0000313" key="10">
    <source>
        <dbReference type="EMBL" id="MEQ2455579.1"/>
    </source>
</evidence>
<dbReference type="PRINTS" id="PR00086">
    <property type="entry name" value="LLDHDRGNASE"/>
</dbReference>
<evidence type="ECO:0000259" key="8">
    <source>
        <dbReference type="Pfam" id="PF00056"/>
    </source>
</evidence>
<feature type="binding site" evidence="7">
    <location>
        <begin position="149"/>
        <end position="152"/>
    </location>
    <ligand>
        <name>substrate</name>
    </ligand>
</feature>
<reference evidence="10 11" key="1">
    <citation type="submission" date="2024-03" db="EMBL/GenBank/DDBJ databases">
        <title>Human intestinal bacterial collection.</title>
        <authorList>
            <person name="Pauvert C."/>
            <person name="Hitch T.C.A."/>
            <person name="Clavel T."/>
        </authorList>
    </citation>
    <scope>NUCLEOTIDE SEQUENCE [LARGE SCALE GENOMIC DNA]</scope>
    <source>
        <strain evidence="10 11">CLA-AP-H34</strain>
    </source>
</reference>
<feature type="modified residue" description="Phosphotyrosine" evidence="7">
    <location>
        <position position="222"/>
    </location>
</feature>
<feature type="binding site" evidence="7">
    <location>
        <position position="36"/>
    </location>
    <ligand>
        <name>NAD(+)</name>
        <dbReference type="ChEBI" id="CHEBI:57540"/>
    </ligand>
</feature>
<accession>A0ABV1ELV8</accession>
<keyword evidence="5 7" id="KW-0520">NAD</keyword>
<feature type="domain" description="Lactate/malate dehydrogenase N-terminal" evidence="8">
    <location>
        <begin position="6"/>
        <end position="143"/>
    </location>
</feature>
<feature type="binding site" evidence="7">
    <location>
        <position position="231"/>
    </location>
    <ligand>
        <name>substrate</name>
    </ligand>
</feature>
<sequence length="314" mass="34226">MNNIQKVAIIGCGFVGSSIAFTLMQSGTFSELLLIDANHQRAEGEAMDLSHGLPFAHPMDIRAGSYDDIADCALVIVTAGAGQKPGETRLDLVHKNVEIFKSIIPEVARRNPNAILLIVSNPVDVLTYAAWKLSGYPANRVLGSGTVLDTARLKYLLGERLQVDSRSVHAVIIGEHGDSELAVWSGANVSGVPLDHFCELRGFYDHDKADEWLHREVRDSAYEIIRRKGATYYGVAMAVKRIVHAIVRDEHSVLPVSNLVQGQYGIENLCMSVPAIVGRNGVETTLEIPLAEEEHRALAASAQTLQQVIQSLDL</sequence>
<feature type="domain" description="Lactate/malate dehydrogenase C-terminal" evidence="9">
    <location>
        <begin position="146"/>
        <end position="310"/>
    </location>
</feature>
<dbReference type="PANTHER" id="PTHR43128:SF16">
    <property type="entry name" value="L-LACTATE DEHYDROGENASE"/>
    <property type="match status" value="1"/>
</dbReference>
<dbReference type="InterPro" id="IPR001557">
    <property type="entry name" value="L-lactate/malate_DH"/>
</dbReference>
<dbReference type="Pfam" id="PF02866">
    <property type="entry name" value="Ldh_1_C"/>
    <property type="match status" value="1"/>
</dbReference>
<keyword evidence="7" id="KW-0597">Phosphoprotein</keyword>
<comment type="subcellular location">
    <subcellularLocation>
        <location evidence="7">Cytoplasm</location>
    </subcellularLocation>
</comment>
<dbReference type="Pfam" id="PF00056">
    <property type="entry name" value="Ldh_1_N"/>
    <property type="match status" value="1"/>
</dbReference>
<feature type="binding site" evidence="7">
    <location>
        <position position="83"/>
    </location>
    <ligand>
        <name>substrate</name>
    </ligand>
</feature>
<keyword evidence="11" id="KW-1185">Reference proteome</keyword>
<feature type="binding site" evidence="7">
    <location>
        <begin position="121"/>
        <end position="124"/>
    </location>
    <ligand>
        <name>substrate</name>
    </ligand>
</feature>
<protein>
    <recommendedName>
        <fullName evidence="3 7">L-lactate dehydrogenase</fullName>
        <shortName evidence="7">L-LDH</shortName>
        <ecNumber evidence="3 7">1.1.1.27</ecNumber>
    </recommendedName>
</protein>
<comment type="function">
    <text evidence="7">Catalyzes the conversion of lactate to pyruvate.</text>
</comment>
<comment type="subunit">
    <text evidence="7">Homotetramer.</text>
</comment>
<feature type="binding site" evidence="7">
    <location>
        <begin position="119"/>
        <end position="121"/>
    </location>
    <ligand>
        <name>NAD(+)</name>
        <dbReference type="ChEBI" id="CHEBI:57540"/>
    </ligand>
</feature>
<evidence type="ECO:0000259" key="9">
    <source>
        <dbReference type="Pfam" id="PF02866"/>
    </source>
</evidence>
<dbReference type="InterPro" id="IPR001236">
    <property type="entry name" value="Lactate/malate_DH_N"/>
</dbReference>
<keyword evidence="7" id="KW-0021">Allosteric enzyme</keyword>
<dbReference type="PANTHER" id="PTHR43128">
    <property type="entry name" value="L-2-HYDROXYCARBOXYLATE DEHYDROGENASE (NAD(P)(+))"/>
    <property type="match status" value="1"/>
</dbReference>
<feature type="binding site" evidence="7">
    <location>
        <position position="144"/>
    </location>
    <ligand>
        <name>NAD(+)</name>
        <dbReference type="ChEBI" id="CHEBI:57540"/>
    </ligand>
</feature>
<dbReference type="InterPro" id="IPR015955">
    <property type="entry name" value="Lactate_DH/Glyco_Ohase_4_C"/>
</dbReference>
<dbReference type="NCBIfam" id="NF000824">
    <property type="entry name" value="PRK00066.1"/>
    <property type="match status" value="1"/>
</dbReference>
<feature type="binding site" evidence="7">
    <location>
        <position position="89"/>
    </location>
    <ligand>
        <name>substrate</name>
    </ligand>
</feature>
<evidence type="ECO:0000256" key="4">
    <source>
        <dbReference type="ARBA" id="ARBA00023002"/>
    </source>
</evidence>
<evidence type="ECO:0000256" key="6">
    <source>
        <dbReference type="ARBA" id="ARBA00049258"/>
    </source>
</evidence>
<feature type="binding site" evidence="7">
    <location>
        <position position="41"/>
    </location>
    <ligand>
        <name>NAD(+)</name>
        <dbReference type="ChEBI" id="CHEBI:57540"/>
    </ligand>
</feature>
<dbReference type="EC" id="1.1.1.27" evidence="3 7"/>
<evidence type="ECO:0000256" key="7">
    <source>
        <dbReference type="HAMAP-Rule" id="MF_00488"/>
    </source>
</evidence>
<dbReference type="Proteomes" id="UP001440599">
    <property type="component" value="Unassembled WGS sequence"/>
</dbReference>
<evidence type="ECO:0000313" key="11">
    <source>
        <dbReference type="Proteomes" id="UP001440599"/>
    </source>
</evidence>
<dbReference type="NCBIfam" id="NF004863">
    <property type="entry name" value="PRK06223.1"/>
    <property type="match status" value="1"/>
</dbReference>
<proteinExistence type="inferred from homology"/>
<dbReference type="GO" id="GO:0004459">
    <property type="term" value="F:L-lactate dehydrogenase (NAD+) activity"/>
    <property type="evidence" value="ECO:0007669"/>
    <property type="project" value="UniProtKB-EC"/>
</dbReference>
<dbReference type="PIRSF" id="PIRSF000102">
    <property type="entry name" value="Lac_mal_DH"/>
    <property type="match status" value="1"/>
</dbReference>
<dbReference type="InterPro" id="IPR018177">
    <property type="entry name" value="L-lactate_DH_AS"/>
</dbReference>